<dbReference type="Proteomes" id="UP000597762">
    <property type="component" value="Unassembled WGS sequence"/>
</dbReference>
<accession>A0A812DQS7</accession>
<evidence type="ECO:0000313" key="2">
    <source>
        <dbReference type="Proteomes" id="UP000597762"/>
    </source>
</evidence>
<name>A0A812DQS7_ACAPH</name>
<comment type="caution">
    <text evidence="1">The sequence shown here is derived from an EMBL/GenBank/DDBJ whole genome shotgun (WGS) entry which is preliminary data.</text>
</comment>
<dbReference type="EMBL" id="CAHIKZ030004269">
    <property type="protein sequence ID" value="CAE1309177.1"/>
    <property type="molecule type" value="Genomic_DNA"/>
</dbReference>
<gene>
    <name evidence="1" type="ORF">SPHA_60929</name>
</gene>
<proteinExistence type="predicted"/>
<protein>
    <submittedName>
        <fullName evidence="1">Uncharacterized protein</fullName>
    </submittedName>
</protein>
<keyword evidence="2" id="KW-1185">Reference proteome</keyword>
<organism evidence="1 2">
    <name type="scientific">Acanthosepion pharaonis</name>
    <name type="common">Pharaoh cuttlefish</name>
    <name type="synonym">Sepia pharaonis</name>
    <dbReference type="NCBI Taxonomy" id="158019"/>
    <lineage>
        <taxon>Eukaryota</taxon>
        <taxon>Metazoa</taxon>
        <taxon>Spiralia</taxon>
        <taxon>Lophotrochozoa</taxon>
        <taxon>Mollusca</taxon>
        <taxon>Cephalopoda</taxon>
        <taxon>Coleoidea</taxon>
        <taxon>Decapodiformes</taxon>
        <taxon>Sepiida</taxon>
        <taxon>Sepiina</taxon>
        <taxon>Sepiidae</taxon>
        <taxon>Acanthosepion</taxon>
    </lineage>
</organism>
<dbReference type="AlphaFoldDB" id="A0A812DQS7"/>
<evidence type="ECO:0000313" key="1">
    <source>
        <dbReference type="EMBL" id="CAE1309177.1"/>
    </source>
</evidence>
<reference evidence="1" key="1">
    <citation type="submission" date="2021-01" db="EMBL/GenBank/DDBJ databases">
        <authorList>
            <person name="Li R."/>
            <person name="Bekaert M."/>
        </authorList>
    </citation>
    <scope>NUCLEOTIDE SEQUENCE</scope>
    <source>
        <strain evidence="1">Farmed</strain>
    </source>
</reference>
<sequence>MQWGPFYAPAITDNRSLVHLSGSSCTIRLITFLKGATSTSVDPLYFLQTLWGNHNFLLSFFAASNSSAEISGLCSYSSTSPYFSFPVGYPYLSQVSTWVGAGNRGSSFATLGQLLLGLPLGGVGTGPLDLLDSPLSLSAHFSFGQLLLKCPTFPHCQKLRHLQLLKNDQPHRMSSTSEILFLLGPPCLISLQGSHCRFPNAYSSRAFLCTLPTPGSLDSLVSFVYYPFPDPLAIFSYLQGPPFRGHLSRHHHRWRP</sequence>